<evidence type="ECO:0000313" key="3">
    <source>
        <dbReference type="EMBL" id="SPF28755.1"/>
    </source>
</evidence>
<gene>
    <name evidence="3" type="primary">proX_2</name>
    <name evidence="3" type="ORF">POI8812_01058</name>
</gene>
<feature type="signal peptide" evidence="1">
    <location>
        <begin position="1"/>
        <end position="32"/>
    </location>
</feature>
<accession>A0A2R8A9E3</accession>
<name>A0A2R8A9E3_9RHOB</name>
<evidence type="ECO:0000256" key="1">
    <source>
        <dbReference type="SAM" id="SignalP"/>
    </source>
</evidence>
<proteinExistence type="predicted"/>
<dbReference type="EMBL" id="OMKW01000001">
    <property type="protein sequence ID" value="SPF28755.1"/>
    <property type="molecule type" value="Genomic_DNA"/>
</dbReference>
<evidence type="ECO:0000259" key="2">
    <source>
        <dbReference type="Pfam" id="PF04069"/>
    </source>
</evidence>
<dbReference type="GO" id="GO:0043190">
    <property type="term" value="C:ATP-binding cassette (ABC) transporter complex"/>
    <property type="evidence" value="ECO:0007669"/>
    <property type="project" value="InterPro"/>
</dbReference>
<protein>
    <submittedName>
        <fullName evidence="3">Glycine betaine/proline betaine-binding periplasmic protein</fullName>
    </submittedName>
</protein>
<keyword evidence="4" id="KW-1185">Reference proteome</keyword>
<dbReference type="GO" id="GO:0022857">
    <property type="term" value="F:transmembrane transporter activity"/>
    <property type="evidence" value="ECO:0007669"/>
    <property type="project" value="InterPro"/>
</dbReference>
<dbReference type="Gene3D" id="3.40.190.10">
    <property type="entry name" value="Periplasmic binding protein-like II"/>
    <property type="match status" value="1"/>
</dbReference>
<feature type="chain" id="PRO_5015320963" evidence="1">
    <location>
        <begin position="33"/>
        <end position="331"/>
    </location>
</feature>
<reference evidence="3 4" key="1">
    <citation type="submission" date="2018-03" db="EMBL/GenBank/DDBJ databases">
        <authorList>
            <person name="Keele B.F."/>
        </authorList>
    </citation>
    <scope>NUCLEOTIDE SEQUENCE [LARGE SCALE GENOMIC DNA]</scope>
    <source>
        <strain evidence="3 4">CeCT 8812</strain>
    </source>
</reference>
<dbReference type="Proteomes" id="UP000244932">
    <property type="component" value="Unassembled WGS sequence"/>
</dbReference>
<organism evidence="3 4">
    <name type="scientific">Pontivivens insulae</name>
    <dbReference type="NCBI Taxonomy" id="1639689"/>
    <lineage>
        <taxon>Bacteria</taxon>
        <taxon>Pseudomonadati</taxon>
        <taxon>Pseudomonadota</taxon>
        <taxon>Alphaproteobacteria</taxon>
        <taxon>Rhodobacterales</taxon>
        <taxon>Paracoccaceae</taxon>
        <taxon>Pontivivens</taxon>
    </lineage>
</organism>
<dbReference type="SUPFAM" id="SSF53850">
    <property type="entry name" value="Periplasmic binding protein-like II"/>
    <property type="match status" value="1"/>
</dbReference>
<feature type="domain" description="ABC-type glycine betaine transport system substrate-binding" evidence="2">
    <location>
        <begin position="36"/>
        <end position="318"/>
    </location>
</feature>
<dbReference type="InterPro" id="IPR007210">
    <property type="entry name" value="ABC_Gly_betaine_transp_sub-bd"/>
</dbReference>
<evidence type="ECO:0000313" key="4">
    <source>
        <dbReference type="Proteomes" id="UP000244932"/>
    </source>
</evidence>
<sequence length="331" mass="36780">MTGSRRGKAGRRGNGLAIALLVAVSATPPAFTQEQTVRIGQPNWFAGELVSLMLERIINERLGLSVERVPGTNAEIFDGILSETPTLDLHADTWMPNQAFWVQPGLDSGALALSGTSYPGIDGICVPQYVETQLGVDSVSQLTDPEVAALFDLDDDGRGEIWLGAEGWASTRVMQVKMEGYDLSRQLDPVLLSEEDWQTVLLNRIAAQEPVLFYCYQPHMWFALDYITVLDEPPHDPALWQLVSPEESATWIEDSNIRSADVIKDVQVSYATRLRESHPDVARLLSRFGLSGEEMTEMIFLAQVKDIGLEYVVDDWISANQSLIDQWIADE</sequence>
<keyword evidence="1" id="KW-0732">Signal</keyword>
<dbReference type="OrthoDB" id="9787902at2"/>
<dbReference type="Pfam" id="PF04069">
    <property type="entry name" value="OpuAC"/>
    <property type="match status" value="1"/>
</dbReference>
<dbReference type="Gene3D" id="3.40.190.100">
    <property type="entry name" value="Glycine betaine-binding periplasmic protein, domain 2"/>
    <property type="match status" value="1"/>
</dbReference>
<dbReference type="AlphaFoldDB" id="A0A2R8A9E3"/>